<dbReference type="CDD" id="cd02947">
    <property type="entry name" value="TRX_family"/>
    <property type="match status" value="1"/>
</dbReference>
<gene>
    <name evidence="2" type="ORF">EOD73_12325</name>
</gene>
<protein>
    <submittedName>
        <fullName evidence="2">Thioredoxin</fullName>
    </submittedName>
</protein>
<keyword evidence="3" id="KW-1185">Reference proteome</keyword>
<dbReference type="Proteomes" id="UP000288587">
    <property type="component" value="Unassembled WGS sequence"/>
</dbReference>
<dbReference type="Gene3D" id="3.40.30.10">
    <property type="entry name" value="Glutaredoxin"/>
    <property type="match status" value="1"/>
</dbReference>
<dbReference type="EMBL" id="SACM01000003">
    <property type="protein sequence ID" value="RVT84902.1"/>
    <property type="molecule type" value="Genomic_DNA"/>
</dbReference>
<dbReference type="InterPro" id="IPR036249">
    <property type="entry name" value="Thioredoxin-like_sf"/>
</dbReference>
<dbReference type="InterPro" id="IPR013766">
    <property type="entry name" value="Thioredoxin_domain"/>
</dbReference>
<name>A0A437LHN5_9BURK</name>
<dbReference type="Pfam" id="PF00085">
    <property type="entry name" value="Thioredoxin"/>
    <property type="match status" value="1"/>
</dbReference>
<dbReference type="RefSeq" id="WP_127683304.1">
    <property type="nucleotide sequence ID" value="NZ_SACM01000003.1"/>
</dbReference>
<evidence type="ECO:0000313" key="3">
    <source>
        <dbReference type="Proteomes" id="UP000288587"/>
    </source>
</evidence>
<sequence length="117" mass="12546">MTPTPLRLACLCAAWCRACEAYRPVFEATAAQLGLPAVWVDVEDEADRLGDLDIQTFPTLLLFNDEQLLFGGPVLPDANTLQRLVRHALDAPTPEAEGSFAEGLAWLRGQAGGPAVA</sequence>
<organism evidence="2 3">
    <name type="scientific">Inhella crocodyli</name>
    <dbReference type="NCBI Taxonomy" id="2499851"/>
    <lineage>
        <taxon>Bacteria</taxon>
        <taxon>Pseudomonadati</taxon>
        <taxon>Pseudomonadota</taxon>
        <taxon>Betaproteobacteria</taxon>
        <taxon>Burkholderiales</taxon>
        <taxon>Sphaerotilaceae</taxon>
        <taxon>Inhella</taxon>
    </lineage>
</organism>
<comment type="caution">
    <text evidence="2">The sequence shown here is derived from an EMBL/GenBank/DDBJ whole genome shotgun (WGS) entry which is preliminary data.</text>
</comment>
<feature type="domain" description="Thioredoxin" evidence="1">
    <location>
        <begin position="12"/>
        <end position="67"/>
    </location>
</feature>
<evidence type="ECO:0000313" key="2">
    <source>
        <dbReference type="EMBL" id="RVT84902.1"/>
    </source>
</evidence>
<evidence type="ECO:0000259" key="1">
    <source>
        <dbReference type="Pfam" id="PF00085"/>
    </source>
</evidence>
<dbReference type="OrthoDB" id="8521206at2"/>
<accession>A0A437LHN5</accession>
<proteinExistence type="predicted"/>
<dbReference type="AlphaFoldDB" id="A0A437LHN5"/>
<reference evidence="2 3" key="1">
    <citation type="submission" date="2019-01" db="EMBL/GenBank/DDBJ databases">
        <authorList>
            <person name="Chen W.-M."/>
        </authorList>
    </citation>
    <scope>NUCLEOTIDE SEQUENCE [LARGE SCALE GENOMIC DNA]</scope>
    <source>
        <strain evidence="2 3">CCP-18</strain>
    </source>
</reference>
<dbReference type="SUPFAM" id="SSF52833">
    <property type="entry name" value="Thioredoxin-like"/>
    <property type="match status" value="1"/>
</dbReference>